<evidence type="ECO:0000256" key="6">
    <source>
        <dbReference type="ARBA" id="ARBA00023015"/>
    </source>
</evidence>
<evidence type="ECO:0000256" key="9">
    <source>
        <dbReference type="ARBA" id="ARBA00023242"/>
    </source>
</evidence>
<feature type="domain" description="C2H2-type" evidence="11">
    <location>
        <begin position="355"/>
        <end position="382"/>
    </location>
</feature>
<dbReference type="CTD" id="20246289"/>
<dbReference type="InterPro" id="IPR050527">
    <property type="entry name" value="Snail/Krueppel_Znf"/>
</dbReference>
<feature type="domain" description="C2H2-type" evidence="11">
    <location>
        <begin position="327"/>
        <end position="354"/>
    </location>
</feature>
<gene>
    <name evidence="12" type="ORF">LOTGIDRAFT_211381</name>
</gene>
<dbReference type="PANTHER" id="PTHR24388:SF73">
    <property type="entry name" value="ZINC FINGER PROTEIN ZFAT"/>
    <property type="match status" value="1"/>
</dbReference>
<dbReference type="OrthoDB" id="10015593at2759"/>
<dbReference type="AlphaFoldDB" id="V3YXF4"/>
<dbReference type="RefSeq" id="XP_009066551.1">
    <property type="nucleotide sequence ID" value="XM_009068303.1"/>
</dbReference>
<dbReference type="SUPFAM" id="SSF57667">
    <property type="entry name" value="beta-beta-alpha zinc fingers"/>
    <property type="match status" value="6"/>
</dbReference>
<dbReference type="Proteomes" id="UP000030746">
    <property type="component" value="Unassembled WGS sequence"/>
</dbReference>
<dbReference type="STRING" id="225164.V3YXF4"/>
<keyword evidence="7" id="KW-0238">DNA-binding</keyword>
<feature type="domain" description="C2H2-type" evidence="11">
    <location>
        <begin position="84"/>
        <end position="111"/>
    </location>
</feature>
<dbReference type="FunFam" id="3.30.160.60:FF:000614">
    <property type="entry name" value="Zinc finger protein 142"/>
    <property type="match status" value="1"/>
</dbReference>
<keyword evidence="2" id="KW-0479">Metal-binding</keyword>
<keyword evidence="5" id="KW-0862">Zinc</keyword>
<feature type="domain" description="C2H2-type" evidence="11">
    <location>
        <begin position="298"/>
        <end position="326"/>
    </location>
</feature>
<dbReference type="PANTHER" id="PTHR24388">
    <property type="entry name" value="ZINC FINGER PROTEIN"/>
    <property type="match status" value="1"/>
</dbReference>
<keyword evidence="6" id="KW-0805">Transcription regulation</keyword>
<dbReference type="GO" id="GO:0008270">
    <property type="term" value="F:zinc ion binding"/>
    <property type="evidence" value="ECO:0007669"/>
    <property type="project" value="UniProtKB-KW"/>
</dbReference>
<dbReference type="OMA" id="ECEHTFR"/>
<dbReference type="PROSITE" id="PS00028">
    <property type="entry name" value="ZINC_FINGER_C2H2_1"/>
    <property type="match status" value="6"/>
</dbReference>
<dbReference type="EMBL" id="KB203854">
    <property type="protein sequence ID" value="ESO82758.1"/>
    <property type="molecule type" value="Genomic_DNA"/>
</dbReference>
<evidence type="ECO:0000256" key="2">
    <source>
        <dbReference type="ARBA" id="ARBA00022723"/>
    </source>
</evidence>
<dbReference type="PROSITE" id="PS50157">
    <property type="entry name" value="ZINC_FINGER_C2H2_2"/>
    <property type="match status" value="9"/>
</dbReference>
<dbReference type="InterPro" id="IPR036236">
    <property type="entry name" value="Znf_C2H2_sf"/>
</dbReference>
<protein>
    <recommendedName>
        <fullName evidence="11">C2H2-type domain-containing protein</fullName>
    </recommendedName>
</protein>
<keyword evidence="13" id="KW-1185">Reference proteome</keyword>
<proteinExistence type="predicted"/>
<keyword evidence="3" id="KW-0677">Repeat</keyword>
<dbReference type="FunFam" id="3.30.160.60:FF:000322">
    <property type="entry name" value="GDNF-inducible zinc finger protein 1"/>
    <property type="match status" value="1"/>
</dbReference>
<evidence type="ECO:0000313" key="13">
    <source>
        <dbReference type="Proteomes" id="UP000030746"/>
    </source>
</evidence>
<dbReference type="FunFam" id="3.30.160.60:FF:000448">
    <property type="entry name" value="RE1-silencing transcription factor A"/>
    <property type="match status" value="1"/>
</dbReference>
<dbReference type="Gene3D" id="3.30.160.60">
    <property type="entry name" value="Classic Zinc Finger"/>
    <property type="match status" value="10"/>
</dbReference>
<feature type="domain" description="C2H2-type" evidence="11">
    <location>
        <begin position="57"/>
        <end position="84"/>
    </location>
</feature>
<dbReference type="GeneID" id="20246289"/>
<dbReference type="GO" id="GO:0005634">
    <property type="term" value="C:nucleus"/>
    <property type="evidence" value="ECO:0007669"/>
    <property type="project" value="UniProtKB-SubCell"/>
</dbReference>
<feature type="domain" description="C2H2-type" evidence="11">
    <location>
        <begin position="29"/>
        <end position="56"/>
    </location>
</feature>
<keyword evidence="8" id="KW-0804">Transcription</keyword>
<evidence type="ECO:0000256" key="1">
    <source>
        <dbReference type="ARBA" id="ARBA00004123"/>
    </source>
</evidence>
<evidence type="ECO:0000256" key="8">
    <source>
        <dbReference type="ARBA" id="ARBA00023163"/>
    </source>
</evidence>
<evidence type="ECO:0000313" key="12">
    <source>
        <dbReference type="EMBL" id="ESO82758.1"/>
    </source>
</evidence>
<sequence>MYTRHCIAQELDESAVSIGKNVNTELSLYLCNICSKVFKTVSHIRHHCLIHTDIKPFKCLHCDYKSNSKGNLYTHMRIHTGQMYHCQKCSFNSVNKSHLIEHEATHSNTRHLCNLCKKDYNTQVQNELNEEKNSNSIDHIVNKLGYRTMTMNIFHKMRETFGSEECEYCGRLFYNKPDFEAHLRIHTGERPFQCDYCSYRALNSNVLKKHVEKEHEKILYECSDCDFTTFKRGTLWNHRIKHLTIVGLECPKCSAKLDSMKRLRAHLLESHPGIEMEELEKLTGYRHRLHGKMGRRSYKCPYCDKIFTRANSELQKHIWMHEGIKPFKCSLCTYSCRSKNNLQAHMLRHSAEKPFCCEECGKAYKSRTALRWHVRSHKDGKMFKCSKCNYEAAQRSHLTRHMETHNVVKRFACQACDYSANTLQFMKIHYARNHKGEKFDVDVASETTRPEQSSEAKVFKCLSCDYLFGNMYELKRHLRLRHNVPSQDIANLEAMEMSEVQVVQYVDENPVQQEVVDSSQSTVTDLQQQTVEEDEKTVSAVSLLQQIMNMSYPGAYNQQQQQVTLVNEDGQMVAVNPDTIIVQENGEEVLVTDSNSQFDGNQYVIQYVSQQDTPLDTTIPQEIITSEEI</sequence>
<dbReference type="KEGG" id="lgi:LOTGIDRAFT_211381"/>
<feature type="domain" description="C2H2-type" evidence="11">
    <location>
        <begin position="383"/>
        <end position="410"/>
    </location>
</feature>
<keyword evidence="4 10" id="KW-0863">Zinc-finger</keyword>
<dbReference type="HOGENOM" id="CLU_434970_0_0_1"/>
<keyword evidence="9" id="KW-0539">Nucleus</keyword>
<evidence type="ECO:0000259" key="11">
    <source>
        <dbReference type="PROSITE" id="PS50157"/>
    </source>
</evidence>
<name>V3YXF4_LOTGI</name>
<organism evidence="12 13">
    <name type="scientific">Lottia gigantea</name>
    <name type="common">Giant owl limpet</name>
    <dbReference type="NCBI Taxonomy" id="225164"/>
    <lineage>
        <taxon>Eukaryota</taxon>
        <taxon>Metazoa</taxon>
        <taxon>Spiralia</taxon>
        <taxon>Lophotrochozoa</taxon>
        <taxon>Mollusca</taxon>
        <taxon>Gastropoda</taxon>
        <taxon>Patellogastropoda</taxon>
        <taxon>Lottioidea</taxon>
        <taxon>Lottiidae</taxon>
        <taxon>Lottia</taxon>
    </lineage>
</organism>
<evidence type="ECO:0000256" key="5">
    <source>
        <dbReference type="ARBA" id="ARBA00022833"/>
    </source>
</evidence>
<dbReference type="GO" id="GO:0000981">
    <property type="term" value="F:DNA-binding transcription factor activity, RNA polymerase II-specific"/>
    <property type="evidence" value="ECO:0007669"/>
    <property type="project" value="TreeGrafter"/>
</dbReference>
<feature type="domain" description="C2H2-type" evidence="11">
    <location>
        <begin position="164"/>
        <end position="191"/>
    </location>
</feature>
<dbReference type="InterPro" id="IPR013087">
    <property type="entry name" value="Znf_C2H2_type"/>
</dbReference>
<dbReference type="Pfam" id="PF00096">
    <property type="entry name" value="zf-C2H2"/>
    <property type="match status" value="4"/>
</dbReference>
<dbReference type="SMART" id="SM00355">
    <property type="entry name" value="ZnF_C2H2"/>
    <property type="match status" value="13"/>
</dbReference>
<evidence type="ECO:0000256" key="4">
    <source>
        <dbReference type="ARBA" id="ARBA00022771"/>
    </source>
</evidence>
<dbReference type="GO" id="GO:0000978">
    <property type="term" value="F:RNA polymerase II cis-regulatory region sequence-specific DNA binding"/>
    <property type="evidence" value="ECO:0007669"/>
    <property type="project" value="TreeGrafter"/>
</dbReference>
<dbReference type="FunFam" id="3.30.160.60:FF:000630">
    <property type="entry name" value="Zinc finger protein 180"/>
    <property type="match status" value="1"/>
</dbReference>
<reference evidence="12 13" key="1">
    <citation type="journal article" date="2013" name="Nature">
        <title>Insights into bilaterian evolution from three spiralian genomes.</title>
        <authorList>
            <person name="Simakov O."/>
            <person name="Marletaz F."/>
            <person name="Cho S.J."/>
            <person name="Edsinger-Gonzales E."/>
            <person name="Havlak P."/>
            <person name="Hellsten U."/>
            <person name="Kuo D.H."/>
            <person name="Larsson T."/>
            <person name="Lv J."/>
            <person name="Arendt D."/>
            <person name="Savage R."/>
            <person name="Osoegawa K."/>
            <person name="de Jong P."/>
            <person name="Grimwood J."/>
            <person name="Chapman J.A."/>
            <person name="Shapiro H."/>
            <person name="Aerts A."/>
            <person name="Otillar R.P."/>
            <person name="Terry A.Y."/>
            <person name="Boore J.L."/>
            <person name="Grigoriev I.V."/>
            <person name="Lindberg D.R."/>
            <person name="Seaver E.C."/>
            <person name="Weisblat D.A."/>
            <person name="Putnam N.H."/>
            <person name="Rokhsar D.S."/>
        </authorList>
    </citation>
    <scope>NUCLEOTIDE SEQUENCE [LARGE SCALE GENOMIC DNA]</scope>
</reference>
<evidence type="ECO:0000256" key="7">
    <source>
        <dbReference type="ARBA" id="ARBA00023125"/>
    </source>
</evidence>
<evidence type="ECO:0000256" key="3">
    <source>
        <dbReference type="ARBA" id="ARBA00022737"/>
    </source>
</evidence>
<feature type="domain" description="C2H2-type" evidence="11">
    <location>
        <begin position="459"/>
        <end position="487"/>
    </location>
</feature>
<accession>V3YXF4</accession>
<comment type="subcellular location">
    <subcellularLocation>
        <location evidence="1">Nucleus</location>
    </subcellularLocation>
</comment>
<evidence type="ECO:0000256" key="10">
    <source>
        <dbReference type="PROSITE-ProRule" id="PRU00042"/>
    </source>
</evidence>